<dbReference type="EC" id="3.2.1.14" evidence="2"/>
<reference evidence="10" key="1">
    <citation type="submission" date="2017-02" db="EMBL/GenBank/DDBJ databases">
        <authorList>
            <person name="Varghese N."/>
            <person name="Submissions S."/>
        </authorList>
    </citation>
    <scope>NUCLEOTIDE SEQUENCE [LARGE SCALE GENOMIC DNA]</scope>
    <source>
        <strain evidence="10">DSM 23405</strain>
    </source>
</reference>
<sequence>MKKASIISLLLFLGFIFNISALKAQEKIVGYIVAGNVDDKFHEITAKKLTHINYAFANIKDGEIVAGSPEDKERFKKINSLKQDNPDLKILISVGGWAWSGGFSEAVSTKARRVRFANSGISFLKKHNIDGIDLDWEYPGQPGAGNLHSPEDKQNFTSILKLFRKKLDSVGKIDTQDYLLTIATAANEEYLKHVELNKIHPHLDFINIMSYDYQGGWNDSTSHHTNLYVSETDPEDYKNSTITAVKEHLAAGAPSEKLVVGIAFYGRGWHETENKNSGLHQKAFGKSFSINYREIKDSLKDGKYNRFWDEAAKAPYLWREDTGTFITYDDPESIKQKVKFIKEFNLGGAMFWQYHGDDGELLETLYTELKKQ</sequence>
<evidence type="ECO:0000256" key="1">
    <source>
        <dbReference type="ARBA" id="ARBA00000822"/>
    </source>
</evidence>
<dbReference type="InterPro" id="IPR001223">
    <property type="entry name" value="Glyco_hydro18_cat"/>
</dbReference>
<dbReference type="GO" id="GO:0005975">
    <property type="term" value="P:carbohydrate metabolic process"/>
    <property type="evidence" value="ECO:0007669"/>
    <property type="project" value="InterPro"/>
</dbReference>
<evidence type="ECO:0000256" key="5">
    <source>
        <dbReference type="ARBA" id="ARBA00023295"/>
    </source>
</evidence>
<dbReference type="EMBL" id="FUYY01000001">
    <property type="protein sequence ID" value="SKB38023.1"/>
    <property type="molecule type" value="Genomic_DNA"/>
</dbReference>
<evidence type="ECO:0000256" key="2">
    <source>
        <dbReference type="ARBA" id="ARBA00012729"/>
    </source>
</evidence>
<evidence type="ECO:0000256" key="6">
    <source>
        <dbReference type="RuleBase" id="RU000489"/>
    </source>
</evidence>
<evidence type="ECO:0000256" key="4">
    <source>
        <dbReference type="ARBA" id="ARBA00023024"/>
    </source>
</evidence>
<dbReference type="GO" id="GO:0008061">
    <property type="term" value="F:chitin binding"/>
    <property type="evidence" value="ECO:0007669"/>
    <property type="project" value="InterPro"/>
</dbReference>
<dbReference type="SMART" id="SM00636">
    <property type="entry name" value="Glyco_18"/>
    <property type="match status" value="1"/>
</dbReference>
<keyword evidence="4" id="KW-0119">Carbohydrate metabolism</keyword>
<dbReference type="Proteomes" id="UP000190230">
    <property type="component" value="Unassembled WGS sequence"/>
</dbReference>
<dbReference type="Gene3D" id="3.10.50.10">
    <property type="match status" value="1"/>
</dbReference>
<dbReference type="InterPro" id="IPR050314">
    <property type="entry name" value="Glycosyl_Hydrlase_18"/>
</dbReference>
<comment type="catalytic activity">
    <reaction evidence="1">
        <text>Random endo-hydrolysis of N-acetyl-beta-D-glucosaminide (1-&gt;4)-beta-linkages in chitin and chitodextrins.</text>
        <dbReference type="EC" id="3.2.1.14"/>
    </reaction>
</comment>
<keyword evidence="4" id="KW-0146">Chitin degradation</keyword>
<dbReference type="GO" id="GO:0008843">
    <property type="term" value="F:endochitinase activity"/>
    <property type="evidence" value="ECO:0007669"/>
    <property type="project" value="UniProtKB-EC"/>
</dbReference>
<dbReference type="PANTHER" id="PTHR11177">
    <property type="entry name" value="CHITINASE"/>
    <property type="match status" value="1"/>
</dbReference>
<dbReference type="PROSITE" id="PS51910">
    <property type="entry name" value="GH18_2"/>
    <property type="match status" value="1"/>
</dbReference>
<evidence type="ECO:0000259" key="8">
    <source>
        <dbReference type="PROSITE" id="PS51910"/>
    </source>
</evidence>
<dbReference type="PROSITE" id="PS01095">
    <property type="entry name" value="GH18_1"/>
    <property type="match status" value="1"/>
</dbReference>
<dbReference type="Gene3D" id="3.20.20.80">
    <property type="entry name" value="Glycosidases"/>
    <property type="match status" value="1"/>
</dbReference>
<dbReference type="RefSeq" id="WP_079719436.1">
    <property type="nucleotide sequence ID" value="NZ_FUYY01000001.1"/>
</dbReference>
<proteinExistence type="inferred from homology"/>
<comment type="similarity">
    <text evidence="7">Belongs to the glycosyl hydrolase 18 family.</text>
</comment>
<dbReference type="InterPro" id="IPR001579">
    <property type="entry name" value="Glyco_hydro_18_chit_AS"/>
</dbReference>
<dbReference type="InterPro" id="IPR029070">
    <property type="entry name" value="Chitinase_insertion_sf"/>
</dbReference>
<dbReference type="InterPro" id="IPR017853">
    <property type="entry name" value="GH"/>
</dbReference>
<keyword evidence="3 6" id="KW-0378">Hydrolase</keyword>
<dbReference type="InterPro" id="IPR011583">
    <property type="entry name" value="Chitinase_II/V-like_cat"/>
</dbReference>
<dbReference type="CDD" id="cd06548">
    <property type="entry name" value="GH18_chitinase"/>
    <property type="match status" value="1"/>
</dbReference>
<feature type="domain" description="GH18" evidence="8">
    <location>
        <begin position="26"/>
        <end position="372"/>
    </location>
</feature>
<accession>A0A1T5ATV7</accession>
<dbReference type="GO" id="GO:0006032">
    <property type="term" value="P:chitin catabolic process"/>
    <property type="evidence" value="ECO:0007669"/>
    <property type="project" value="UniProtKB-KW"/>
</dbReference>
<keyword evidence="5 6" id="KW-0326">Glycosidase</keyword>
<keyword evidence="4" id="KW-0624">Polysaccharide degradation</keyword>
<evidence type="ECO:0000313" key="9">
    <source>
        <dbReference type="EMBL" id="SKB38023.1"/>
    </source>
</evidence>
<dbReference type="AlphaFoldDB" id="A0A1T5ATV7"/>
<dbReference type="PANTHER" id="PTHR11177:SF317">
    <property type="entry name" value="CHITINASE 12-RELATED"/>
    <property type="match status" value="1"/>
</dbReference>
<evidence type="ECO:0000256" key="3">
    <source>
        <dbReference type="ARBA" id="ARBA00022801"/>
    </source>
</evidence>
<dbReference type="SUPFAM" id="SSF54556">
    <property type="entry name" value="Chitinase insertion domain"/>
    <property type="match status" value="1"/>
</dbReference>
<keyword evidence="10" id="KW-1185">Reference proteome</keyword>
<dbReference type="SUPFAM" id="SSF51445">
    <property type="entry name" value="(Trans)glycosidases"/>
    <property type="match status" value="1"/>
</dbReference>
<gene>
    <name evidence="9" type="ORF">SAMN05660776_0833</name>
</gene>
<organism evidence="9 10">
    <name type="scientific">Salegentibacter holothuriorum</name>
    <dbReference type="NCBI Taxonomy" id="241145"/>
    <lineage>
        <taxon>Bacteria</taxon>
        <taxon>Pseudomonadati</taxon>
        <taxon>Bacteroidota</taxon>
        <taxon>Flavobacteriia</taxon>
        <taxon>Flavobacteriales</taxon>
        <taxon>Flavobacteriaceae</taxon>
        <taxon>Salegentibacter</taxon>
    </lineage>
</organism>
<dbReference type="STRING" id="241145.SAMN05660776_0833"/>
<evidence type="ECO:0000313" key="10">
    <source>
        <dbReference type="Proteomes" id="UP000190230"/>
    </source>
</evidence>
<protein>
    <recommendedName>
        <fullName evidence="2">chitinase</fullName>
        <ecNumber evidence="2">3.2.1.14</ecNumber>
    </recommendedName>
</protein>
<evidence type="ECO:0000256" key="7">
    <source>
        <dbReference type="RuleBase" id="RU004453"/>
    </source>
</evidence>
<name>A0A1T5ATV7_9FLAO</name>
<dbReference type="Pfam" id="PF00704">
    <property type="entry name" value="Glyco_hydro_18"/>
    <property type="match status" value="1"/>
</dbReference>
<dbReference type="OrthoDB" id="9775889at2"/>